<dbReference type="InterPro" id="IPR017441">
    <property type="entry name" value="Protein_kinase_ATP_BS"/>
</dbReference>
<evidence type="ECO:0000256" key="5">
    <source>
        <dbReference type="ARBA" id="ARBA00022777"/>
    </source>
</evidence>
<keyword evidence="6 9" id="KW-0067">ATP-binding</keyword>
<dbReference type="PROSITE" id="PS50011">
    <property type="entry name" value="PROTEIN_KINASE_DOM"/>
    <property type="match status" value="1"/>
</dbReference>
<evidence type="ECO:0000256" key="8">
    <source>
        <dbReference type="ARBA" id="ARBA00048679"/>
    </source>
</evidence>
<dbReference type="Gene3D" id="1.10.510.10">
    <property type="entry name" value="Transferase(Phosphotransferase) domain 1"/>
    <property type="match status" value="1"/>
</dbReference>
<dbReference type="PROSITE" id="PS00107">
    <property type="entry name" value="PROTEIN_KINASE_ATP"/>
    <property type="match status" value="1"/>
</dbReference>
<dbReference type="Pfam" id="PF00069">
    <property type="entry name" value="Pkinase"/>
    <property type="match status" value="1"/>
</dbReference>
<keyword evidence="2" id="KW-0723">Serine/threonine-protein kinase</keyword>
<dbReference type="GO" id="GO:0035556">
    <property type="term" value="P:intracellular signal transduction"/>
    <property type="evidence" value="ECO:0007669"/>
    <property type="project" value="TreeGrafter"/>
</dbReference>
<evidence type="ECO:0000259" key="10">
    <source>
        <dbReference type="PROSITE" id="PS50011"/>
    </source>
</evidence>
<comment type="catalytic activity">
    <reaction evidence="7">
        <text>L-threonyl-[protein] + ATP = O-phospho-L-threonyl-[protein] + ADP + H(+)</text>
        <dbReference type="Rhea" id="RHEA:46608"/>
        <dbReference type="Rhea" id="RHEA-COMP:11060"/>
        <dbReference type="Rhea" id="RHEA-COMP:11605"/>
        <dbReference type="ChEBI" id="CHEBI:15378"/>
        <dbReference type="ChEBI" id="CHEBI:30013"/>
        <dbReference type="ChEBI" id="CHEBI:30616"/>
        <dbReference type="ChEBI" id="CHEBI:61977"/>
        <dbReference type="ChEBI" id="CHEBI:456216"/>
        <dbReference type="EC" id="2.7.11.1"/>
    </reaction>
</comment>
<evidence type="ECO:0000313" key="12">
    <source>
        <dbReference type="Proteomes" id="UP000092124"/>
    </source>
</evidence>
<dbReference type="STRING" id="56216.A0A1A6HRC6"/>
<keyword evidence="4 9" id="KW-0547">Nucleotide-binding</keyword>
<accession>A0A1A6HRC6</accession>
<dbReference type="InterPro" id="IPR000719">
    <property type="entry name" value="Prot_kinase_dom"/>
</dbReference>
<evidence type="ECO:0000256" key="3">
    <source>
        <dbReference type="ARBA" id="ARBA00022679"/>
    </source>
</evidence>
<evidence type="ECO:0000256" key="9">
    <source>
        <dbReference type="PROSITE-ProRule" id="PRU10141"/>
    </source>
</evidence>
<dbReference type="Proteomes" id="UP000092124">
    <property type="component" value="Unassembled WGS sequence"/>
</dbReference>
<evidence type="ECO:0000256" key="6">
    <source>
        <dbReference type="ARBA" id="ARBA00022840"/>
    </source>
</evidence>
<dbReference type="GO" id="GO:0005524">
    <property type="term" value="F:ATP binding"/>
    <property type="evidence" value="ECO:0007669"/>
    <property type="project" value="UniProtKB-UniRule"/>
</dbReference>
<dbReference type="AlphaFoldDB" id="A0A1A6HRC6"/>
<dbReference type="OrthoDB" id="9396925at2759"/>
<comment type="catalytic activity">
    <reaction evidence="8">
        <text>L-seryl-[protein] + ATP = O-phospho-L-seryl-[protein] + ADP + H(+)</text>
        <dbReference type="Rhea" id="RHEA:17989"/>
        <dbReference type="Rhea" id="RHEA-COMP:9863"/>
        <dbReference type="Rhea" id="RHEA-COMP:11604"/>
        <dbReference type="ChEBI" id="CHEBI:15378"/>
        <dbReference type="ChEBI" id="CHEBI:29999"/>
        <dbReference type="ChEBI" id="CHEBI:30616"/>
        <dbReference type="ChEBI" id="CHEBI:83421"/>
        <dbReference type="ChEBI" id="CHEBI:456216"/>
        <dbReference type="EC" id="2.7.11.1"/>
    </reaction>
</comment>
<feature type="domain" description="Protein kinase" evidence="10">
    <location>
        <begin position="43"/>
        <end position="128"/>
    </location>
</feature>
<organism evidence="11 12">
    <name type="scientific">Neotoma lepida</name>
    <name type="common">Desert woodrat</name>
    <dbReference type="NCBI Taxonomy" id="56216"/>
    <lineage>
        <taxon>Eukaryota</taxon>
        <taxon>Metazoa</taxon>
        <taxon>Chordata</taxon>
        <taxon>Craniata</taxon>
        <taxon>Vertebrata</taxon>
        <taxon>Euteleostomi</taxon>
        <taxon>Mammalia</taxon>
        <taxon>Eutheria</taxon>
        <taxon>Euarchontoglires</taxon>
        <taxon>Glires</taxon>
        <taxon>Rodentia</taxon>
        <taxon>Myomorpha</taxon>
        <taxon>Muroidea</taxon>
        <taxon>Cricetidae</taxon>
        <taxon>Neotominae</taxon>
        <taxon>Neotoma</taxon>
    </lineage>
</organism>
<dbReference type="SUPFAM" id="SSF56112">
    <property type="entry name" value="Protein kinase-like (PK-like)"/>
    <property type="match status" value="1"/>
</dbReference>
<keyword evidence="12" id="KW-1185">Reference proteome</keyword>
<sequence length="128" mass="14575">MLIMRVLPHPPPGESVVPPTFLCTSRLPQGTLCPEPHFTTMAYTVLKTIGYGAFAKVNLAHHHFTSAPVAVKVFQKKKLWCSLVRSEVDIMMTINHPKIISLLRVIESQKRTYLIMELVEGQQLYRYV</sequence>
<name>A0A1A6HRC6_NEOLE</name>
<comment type="caution">
    <text evidence="11">The sequence shown here is derived from an EMBL/GenBank/DDBJ whole genome shotgun (WGS) entry which is preliminary data.</text>
</comment>
<keyword evidence="5" id="KW-0418">Kinase</keyword>
<evidence type="ECO:0000256" key="4">
    <source>
        <dbReference type="ARBA" id="ARBA00022741"/>
    </source>
</evidence>
<evidence type="ECO:0000313" key="11">
    <source>
        <dbReference type="EMBL" id="OBS80560.1"/>
    </source>
</evidence>
<dbReference type="PANTHER" id="PTHR24346">
    <property type="entry name" value="MAP/MICROTUBULE AFFINITY-REGULATING KINASE"/>
    <property type="match status" value="1"/>
</dbReference>
<feature type="binding site" evidence="9">
    <location>
        <position position="72"/>
    </location>
    <ligand>
        <name>ATP</name>
        <dbReference type="ChEBI" id="CHEBI:30616"/>
    </ligand>
</feature>
<reference evidence="11 12" key="1">
    <citation type="submission" date="2016-06" db="EMBL/GenBank/DDBJ databases">
        <title>The Draft Genome Sequence and Annotation of the Desert Woodrat Neotoma lepida.</title>
        <authorList>
            <person name="Campbell M."/>
            <person name="Oakeson K.F."/>
            <person name="Yandell M."/>
            <person name="Halpert J.R."/>
            <person name="Dearing D."/>
        </authorList>
    </citation>
    <scope>NUCLEOTIDE SEQUENCE [LARGE SCALE GENOMIC DNA]</scope>
    <source>
        <strain evidence="11">417</strain>
        <tissue evidence="11">Liver</tissue>
    </source>
</reference>
<dbReference type="EC" id="2.7.11.1" evidence="1"/>
<evidence type="ECO:0000256" key="1">
    <source>
        <dbReference type="ARBA" id="ARBA00012513"/>
    </source>
</evidence>
<dbReference type="GO" id="GO:0005737">
    <property type="term" value="C:cytoplasm"/>
    <property type="evidence" value="ECO:0007669"/>
    <property type="project" value="TreeGrafter"/>
</dbReference>
<protein>
    <recommendedName>
        <fullName evidence="1">non-specific serine/threonine protein kinase</fullName>
        <ecNumber evidence="1">2.7.11.1</ecNumber>
    </recommendedName>
</protein>
<evidence type="ECO:0000256" key="7">
    <source>
        <dbReference type="ARBA" id="ARBA00047899"/>
    </source>
</evidence>
<dbReference type="EMBL" id="LZPO01017339">
    <property type="protein sequence ID" value="OBS80560.1"/>
    <property type="molecule type" value="Genomic_DNA"/>
</dbReference>
<dbReference type="InterPro" id="IPR011009">
    <property type="entry name" value="Kinase-like_dom_sf"/>
</dbReference>
<evidence type="ECO:0000256" key="2">
    <source>
        <dbReference type="ARBA" id="ARBA00022527"/>
    </source>
</evidence>
<keyword evidence="3" id="KW-0808">Transferase</keyword>
<dbReference type="PANTHER" id="PTHR24346:SF95">
    <property type="entry name" value="SPERM MOTILITY KINASE 3A"/>
    <property type="match status" value="1"/>
</dbReference>
<dbReference type="GO" id="GO:0004674">
    <property type="term" value="F:protein serine/threonine kinase activity"/>
    <property type="evidence" value="ECO:0007669"/>
    <property type="project" value="UniProtKB-KW"/>
</dbReference>
<gene>
    <name evidence="11" type="ORF">A6R68_21233</name>
</gene>
<proteinExistence type="predicted"/>
<dbReference type="FunFam" id="3.30.200.20:FF:000003">
    <property type="entry name" value="Non-specific serine/threonine protein kinase"/>
    <property type="match status" value="1"/>
</dbReference>